<reference evidence="2 3" key="1">
    <citation type="submission" date="2023-07" db="EMBL/GenBank/DDBJ databases">
        <authorList>
            <person name="Girao M."/>
            <person name="Carvalho M.F."/>
        </authorList>
    </citation>
    <scope>NUCLEOTIDE SEQUENCE [LARGE SCALE GENOMIC DNA]</scope>
    <source>
        <strain evidence="2 3">66/93</strain>
    </source>
</reference>
<keyword evidence="1" id="KW-0812">Transmembrane</keyword>
<evidence type="ECO:0000313" key="3">
    <source>
        <dbReference type="Proteomes" id="UP001348641"/>
    </source>
</evidence>
<evidence type="ECO:0000256" key="1">
    <source>
        <dbReference type="SAM" id="Phobius"/>
    </source>
</evidence>
<proteinExistence type="predicted"/>
<organism evidence="2 3">
    <name type="scientific">Nocardiopsis tropica</name>
    <dbReference type="NCBI Taxonomy" id="109330"/>
    <lineage>
        <taxon>Bacteria</taxon>
        <taxon>Bacillati</taxon>
        <taxon>Actinomycetota</taxon>
        <taxon>Actinomycetes</taxon>
        <taxon>Streptosporangiales</taxon>
        <taxon>Nocardiopsidaceae</taxon>
        <taxon>Nocardiopsis</taxon>
    </lineage>
</organism>
<dbReference type="EMBL" id="JAUUCC010000011">
    <property type="protein sequence ID" value="MEE2050142.1"/>
    <property type="molecule type" value="Genomic_DNA"/>
</dbReference>
<keyword evidence="1" id="KW-0472">Membrane</keyword>
<sequence>MARTTRRRALIGVVTAVSALVGLGTYLLWPAPTLDATDLDTVLPTERDLPGFIPYDGLTGTLSVSPDNDEGRSVLAEADLDEQCRTWREEGDGWACRQVRGVGMVVLEQSENVFFRVLSTVLAYDDEEAAEAAWNGLAADQRRTSGELPDFEERPSDLGDAGVVFEVPGVTVMAVRTGTVVVESIVWDGSGQVGEQEERDMVARWPALQLAKIEEQLD</sequence>
<feature type="transmembrane region" description="Helical" evidence="1">
    <location>
        <begin position="9"/>
        <end position="29"/>
    </location>
</feature>
<protein>
    <submittedName>
        <fullName evidence="2">Uncharacterized protein</fullName>
    </submittedName>
</protein>
<evidence type="ECO:0000313" key="2">
    <source>
        <dbReference type="EMBL" id="MEE2050142.1"/>
    </source>
</evidence>
<dbReference type="Proteomes" id="UP001348641">
    <property type="component" value="Unassembled WGS sequence"/>
</dbReference>
<comment type="caution">
    <text evidence="2">The sequence shown here is derived from an EMBL/GenBank/DDBJ whole genome shotgun (WGS) entry which is preliminary data.</text>
</comment>
<accession>A0ABU7KN86</accession>
<name>A0ABU7KN86_9ACTN</name>
<keyword evidence="1" id="KW-1133">Transmembrane helix</keyword>
<dbReference type="RefSeq" id="WP_330157385.1">
    <property type="nucleotide sequence ID" value="NZ_BAAAJA010000028.1"/>
</dbReference>
<gene>
    <name evidence="2" type="ORF">Q8A49_06500</name>
</gene>